<proteinExistence type="predicted"/>
<name>A0A119DLV6_9BURK</name>
<reference evidence="1 2" key="1">
    <citation type="submission" date="2015-11" db="EMBL/GenBank/DDBJ databases">
        <title>Expanding the genomic diversity of Burkholderia species for the development of highly accurate diagnostics.</title>
        <authorList>
            <person name="Sahl J."/>
            <person name="Keim P."/>
            <person name="Wagner D."/>
        </authorList>
    </citation>
    <scope>NUCLEOTIDE SEQUENCE [LARGE SCALE GENOMIC DNA]</scope>
    <source>
        <strain evidence="1 2">MSMB1301WGS</strain>
    </source>
</reference>
<comment type="caution">
    <text evidence="1">The sequence shown here is derived from an EMBL/GenBank/DDBJ whole genome shotgun (WGS) entry which is preliminary data.</text>
</comment>
<gene>
    <name evidence="1" type="ORF">WT27_25925</name>
</gene>
<dbReference type="RefSeq" id="WP_060103452.1">
    <property type="nucleotide sequence ID" value="NZ_LPEQ01000027.1"/>
</dbReference>
<protein>
    <submittedName>
        <fullName evidence="1">Uncharacterized protein</fullName>
    </submittedName>
</protein>
<evidence type="ECO:0000313" key="1">
    <source>
        <dbReference type="EMBL" id="KVV55370.1"/>
    </source>
</evidence>
<dbReference type="AlphaFoldDB" id="A0A119DLV6"/>
<organism evidence="1 2">
    <name type="scientific">Burkholderia territorii</name>
    <dbReference type="NCBI Taxonomy" id="1503055"/>
    <lineage>
        <taxon>Bacteria</taxon>
        <taxon>Pseudomonadati</taxon>
        <taxon>Pseudomonadota</taxon>
        <taxon>Betaproteobacteria</taxon>
        <taxon>Burkholderiales</taxon>
        <taxon>Burkholderiaceae</taxon>
        <taxon>Burkholderia</taxon>
        <taxon>Burkholderia cepacia complex</taxon>
    </lineage>
</organism>
<keyword evidence="2" id="KW-1185">Reference proteome</keyword>
<evidence type="ECO:0000313" key="2">
    <source>
        <dbReference type="Proteomes" id="UP000062317"/>
    </source>
</evidence>
<sequence>MRTGLATLNKWAIIRACRYDPVAQRSYAALVERYGFNIDAYPPRDLEKKGIDKVCAKYVKKSIVPLGEIHHDPATLIWVG</sequence>
<accession>A0A119DLV6</accession>
<dbReference type="Proteomes" id="UP000062317">
    <property type="component" value="Unassembled WGS sequence"/>
</dbReference>
<dbReference type="EMBL" id="LPEQ01000027">
    <property type="protein sequence ID" value="KVV55370.1"/>
    <property type="molecule type" value="Genomic_DNA"/>
</dbReference>